<evidence type="ECO:0000259" key="4">
    <source>
        <dbReference type="Pfam" id="PF13193"/>
    </source>
</evidence>
<keyword evidence="6" id="KW-1185">Reference proteome</keyword>
<feature type="domain" description="AMP-binding enzyme C-terminal" evidence="4">
    <location>
        <begin position="464"/>
        <end position="538"/>
    </location>
</feature>
<dbReference type="Gene3D" id="3.40.50.12780">
    <property type="entry name" value="N-terminal domain of ligase-like"/>
    <property type="match status" value="1"/>
</dbReference>
<dbReference type="AlphaFoldDB" id="A0A511XLR2"/>
<keyword evidence="2 5" id="KW-0436">Ligase</keyword>
<dbReference type="InterPro" id="IPR045851">
    <property type="entry name" value="AMP-bd_C_sf"/>
</dbReference>
<name>A0A511XLR2_9PROT</name>
<evidence type="ECO:0000256" key="2">
    <source>
        <dbReference type="ARBA" id="ARBA00022598"/>
    </source>
</evidence>
<evidence type="ECO:0000313" key="5">
    <source>
        <dbReference type="EMBL" id="GEN63868.1"/>
    </source>
</evidence>
<evidence type="ECO:0000256" key="1">
    <source>
        <dbReference type="ARBA" id="ARBA00006432"/>
    </source>
</evidence>
<accession>A0A511XLR2</accession>
<dbReference type="InterPro" id="IPR025110">
    <property type="entry name" value="AMP-bd_C"/>
</dbReference>
<evidence type="ECO:0000313" key="6">
    <source>
        <dbReference type="Proteomes" id="UP000321746"/>
    </source>
</evidence>
<sequence>MDSFTEQGFTAMPLPDSPVQTLSGLLTRAATQKPDAVAIDFLGRRTNYRDLFHAAEHAAAGLQAAGMKKGDRIGLCLPNIPYSVIMFFAAQKIGVIVVNINPLYVEHEIHQVLLTSGVSVLVVTDLAVIARPAIAATRECPIHHIIVCPFTEALPWGKSFLFRAFKSSELVRFGHDSRLITFHDLIVIRALPVPVVIDPLHDVAVLQFTGGTSGTPKAAMLTHGNLLANLGQISERIGEALAGPQVILGVLPLFHVFAMMTVMLLATDRMGTMVLLPRFDAQTTLDTILRTKVTVFPAVPTILTALLRQKTIRPGSFQHMTAVISGGAPLPVTLRKQFEEAAHCPVIEGYGLSETSPVITFNPLGASRDGSCGLPVAGTELQIREISPPHALLSTGQSGEVWVRGPQVMPGYWAGQDCDNPFSEDGFLRTGDVGYLDEDGYLYLVDRLKDIIICGGYNVYPHVIEEALYRHPAVLEVLVIGVPDDYRGQAPKAFVVLKDGMRATERELLDHVGQFVSKIERPREIVFRETLPKTLIGKLSRKDLIARESLYSNVAPMPERAVG</sequence>
<dbReference type="Pfam" id="PF00501">
    <property type="entry name" value="AMP-binding"/>
    <property type="match status" value="1"/>
</dbReference>
<dbReference type="InterPro" id="IPR020845">
    <property type="entry name" value="AMP-binding_CS"/>
</dbReference>
<gene>
    <name evidence="5" type="ORF">AOE01nite_20920</name>
</gene>
<comment type="caution">
    <text evidence="5">The sequence shown here is derived from an EMBL/GenBank/DDBJ whole genome shotgun (WGS) entry which is preliminary data.</text>
</comment>
<organism evidence="5 6">
    <name type="scientific">Acetobacter oeni</name>
    <dbReference type="NCBI Taxonomy" id="304077"/>
    <lineage>
        <taxon>Bacteria</taxon>
        <taxon>Pseudomonadati</taxon>
        <taxon>Pseudomonadota</taxon>
        <taxon>Alphaproteobacteria</taxon>
        <taxon>Acetobacterales</taxon>
        <taxon>Acetobacteraceae</taxon>
        <taxon>Acetobacter</taxon>
    </lineage>
</organism>
<dbReference type="GO" id="GO:0016405">
    <property type="term" value="F:CoA-ligase activity"/>
    <property type="evidence" value="ECO:0007669"/>
    <property type="project" value="TreeGrafter"/>
</dbReference>
<dbReference type="EMBL" id="BJYG01000027">
    <property type="protein sequence ID" value="GEN63868.1"/>
    <property type="molecule type" value="Genomic_DNA"/>
</dbReference>
<feature type="domain" description="AMP-dependent synthetase/ligase" evidence="3">
    <location>
        <begin position="27"/>
        <end position="413"/>
    </location>
</feature>
<dbReference type="PROSITE" id="PS00455">
    <property type="entry name" value="AMP_BINDING"/>
    <property type="match status" value="1"/>
</dbReference>
<dbReference type="CDD" id="cd05936">
    <property type="entry name" value="FC-FACS_FadD_like"/>
    <property type="match status" value="1"/>
</dbReference>
<dbReference type="InterPro" id="IPR000873">
    <property type="entry name" value="AMP-dep_synth/lig_dom"/>
</dbReference>
<dbReference type="PANTHER" id="PTHR24096:SF149">
    <property type="entry name" value="AMP-BINDING DOMAIN-CONTAINING PROTEIN-RELATED"/>
    <property type="match status" value="1"/>
</dbReference>
<dbReference type="RefSeq" id="WP_242012077.1">
    <property type="nucleotide sequence ID" value="NZ_BJYG01000027.1"/>
</dbReference>
<evidence type="ECO:0000259" key="3">
    <source>
        <dbReference type="Pfam" id="PF00501"/>
    </source>
</evidence>
<protein>
    <submittedName>
        <fullName evidence="5">Dicarboxylate--CoA ligase PimA</fullName>
    </submittedName>
</protein>
<dbReference type="Gene3D" id="3.30.300.30">
    <property type="match status" value="1"/>
</dbReference>
<reference evidence="5 6" key="1">
    <citation type="submission" date="2019-07" db="EMBL/GenBank/DDBJ databases">
        <title>Whole genome shotgun sequence of Acetobacter oeni NBRC 105207.</title>
        <authorList>
            <person name="Hosoyama A."/>
            <person name="Uohara A."/>
            <person name="Ohji S."/>
            <person name="Ichikawa N."/>
        </authorList>
    </citation>
    <scope>NUCLEOTIDE SEQUENCE [LARGE SCALE GENOMIC DNA]</scope>
    <source>
        <strain evidence="5 6">NBRC 105207</strain>
    </source>
</reference>
<dbReference type="InterPro" id="IPR042099">
    <property type="entry name" value="ANL_N_sf"/>
</dbReference>
<dbReference type="PANTHER" id="PTHR24096">
    <property type="entry name" value="LONG-CHAIN-FATTY-ACID--COA LIGASE"/>
    <property type="match status" value="1"/>
</dbReference>
<comment type="similarity">
    <text evidence="1">Belongs to the ATP-dependent AMP-binding enzyme family.</text>
</comment>
<proteinExistence type="inferred from homology"/>
<dbReference type="Pfam" id="PF13193">
    <property type="entry name" value="AMP-binding_C"/>
    <property type="match status" value="1"/>
</dbReference>
<dbReference type="Proteomes" id="UP000321746">
    <property type="component" value="Unassembled WGS sequence"/>
</dbReference>
<dbReference type="SUPFAM" id="SSF56801">
    <property type="entry name" value="Acetyl-CoA synthetase-like"/>
    <property type="match status" value="1"/>
</dbReference>